<evidence type="ECO:0000259" key="4">
    <source>
        <dbReference type="Pfam" id="PF01168"/>
    </source>
</evidence>
<sequence length="257" mass="28200">MSEVQTALTAAERERFGEDPAATFAANLAEVRHRIEAACARAGRPASEVRLLPISKTVPAHVLRHAVPAGMTEFGENKIQEAMGKAEEMADLPLRWSIVGHLQSNKAKFLARFATEFHALDSLKLAAELNRRMEAEGRDLDVFVQANTSGEESKFGLEPAAVADFVARLPEFPRLRPRGLMTLAIFSPDMERVRACFRILRRLRDETGLEHLSMGMSGDYEAAIEEGATIVRVGQSIFGARPAGSGPYWPGFLPDNA</sequence>
<organism evidence="5 6">
    <name type="scientific">Roseococcus pinisoli</name>
    <dbReference type="NCBI Taxonomy" id="2835040"/>
    <lineage>
        <taxon>Bacteria</taxon>
        <taxon>Pseudomonadati</taxon>
        <taxon>Pseudomonadota</taxon>
        <taxon>Alphaproteobacteria</taxon>
        <taxon>Acetobacterales</taxon>
        <taxon>Roseomonadaceae</taxon>
        <taxon>Roseococcus</taxon>
    </lineage>
</organism>
<proteinExistence type="inferred from homology"/>
<dbReference type="PANTHER" id="PTHR10146:SF14">
    <property type="entry name" value="PYRIDOXAL PHOSPHATE HOMEOSTASIS PROTEIN"/>
    <property type="match status" value="1"/>
</dbReference>
<gene>
    <name evidence="5" type="ORF">KHU32_07705</name>
</gene>
<evidence type="ECO:0000256" key="2">
    <source>
        <dbReference type="HAMAP-Rule" id="MF_02087"/>
    </source>
</evidence>
<comment type="similarity">
    <text evidence="2 3">Belongs to the pyridoxal phosphate-binding protein YggS/PROSC family.</text>
</comment>
<dbReference type="Gene3D" id="3.20.20.10">
    <property type="entry name" value="Alanine racemase"/>
    <property type="match status" value="1"/>
</dbReference>
<dbReference type="NCBIfam" id="TIGR00044">
    <property type="entry name" value="YggS family pyridoxal phosphate-dependent enzyme"/>
    <property type="match status" value="1"/>
</dbReference>
<comment type="function">
    <text evidence="2">Pyridoxal 5'-phosphate (PLP)-binding protein, which is involved in PLP homeostasis.</text>
</comment>
<evidence type="ECO:0000256" key="1">
    <source>
        <dbReference type="ARBA" id="ARBA00022898"/>
    </source>
</evidence>
<dbReference type="Pfam" id="PF01168">
    <property type="entry name" value="Ala_racemase_N"/>
    <property type="match status" value="1"/>
</dbReference>
<feature type="domain" description="Alanine racemase N-terminal" evidence="4">
    <location>
        <begin position="27"/>
        <end position="242"/>
    </location>
</feature>
<dbReference type="Proteomes" id="UP000766336">
    <property type="component" value="Unassembled WGS sequence"/>
</dbReference>
<dbReference type="InterPro" id="IPR001608">
    <property type="entry name" value="Ala_racemase_N"/>
</dbReference>
<protein>
    <recommendedName>
        <fullName evidence="2">Pyridoxal phosphate homeostasis protein</fullName>
        <shortName evidence="2">PLP homeostasis protein</shortName>
    </recommendedName>
</protein>
<dbReference type="RefSeq" id="WP_213669418.1">
    <property type="nucleotide sequence ID" value="NZ_JAHCDA010000001.1"/>
</dbReference>
<dbReference type="PANTHER" id="PTHR10146">
    <property type="entry name" value="PROLINE SYNTHETASE CO-TRANSCRIBED BACTERIAL HOMOLOG PROTEIN"/>
    <property type="match status" value="1"/>
</dbReference>
<keyword evidence="6" id="KW-1185">Reference proteome</keyword>
<comment type="caution">
    <text evidence="5">The sequence shown here is derived from an EMBL/GenBank/DDBJ whole genome shotgun (WGS) entry which is preliminary data.</text>
</comment>
<dbReference type="InterPro" id="IPR011078">
    <property type="entry name" value="PyrdxlP_homeostasis"/>
</dbReference>
<feature type="modified residue" description="N6-(pyridoxal phosphate)lysine" evidence="2">
    <location>
        <position position="56"/>
    </location>
</feature>
<dbReference type="InterPro" id="IPR029066">
    <property type="entry name" value="PLP-binding_barrel"/>
</dbReference>
<evidence type="ECO:0000256" key="3">
    <source>
        <dbReference type="RuleBase" id="RU004514"/>
    </source>
</evidence>
<reference evidence="5 6" key="1">
    <citation type="submission" date="2021-05" db="EMBL/GenBank/DDBJ databases">
        <title>Roseococcus sp. XZZS9, whole genome shotgun sequencing project.</title>
        <authorList>
            <person name="Zhao G."/>
            <person name="Shen L."/>
        </authorList>
    </citation>
    <scope>NUCLEOTIDE SEQUENCE [LARGE SCALE GENOMIC DNA]</scope>
    <source>
        <strain evidence="5 6">XZZS9</strain>
    </source>
</reference>
<dbReference type="SUPFAM" id="SSF51419">
    <property type="entry name" value="PLP-binding barrel"/>
    <property type="match status" value="1"/>
</dbReference>
<dbReference type="EMBL" id="JAHCDA010000001">
    <property type="protein sequence ID" value="MBS7810819.1"/>
    <property type="molecule type" value="Genomic_DNA"/>
</dbReference>
<keyword evidence="1 2" id="KW-0663">Pyridoxal phosphate</keyword>
<dbReference type="HAMAP" id="MF_02087">
    <property type="entry name" value="PLP_homeostasis"/>
    <property type="match status" value="1"/>
</dbReference>
<name>A0ABS5QBA7_9PROT</name>
<accession>A0ABS5QBA7</accession>
<dbReference type="PIRSF" id="PIRSF004848">
    <property type="entry name" value="YBL036c_PLPDEIII"/>
    <property type="match status" value="1"/>
</dbReference>
<dbReference type="CDD" id="cd00635">
    <property type="entry name" value="PLPDE_III_YBL036c_like"/>
    <property type="match status" value="1"/>
</dbReference>
<evidence type="ECO:0000313" key="5">
    <source>
        <dbReference type="EMBL" id="MBS7810819.1"/>
    </source>
</evidence>
<evidence type="ECO:0000313" key="6">
    <source>
        <dbReference type="Proteomes" id="UP000766336"/>
    </source>
</evidence>